<dbReference type="Proteomes" id="UP000199415">
    <property type="component" value="Unassembled WGS sequence"/>
</dbReference>
<evidence type="ECO:0000256" key="2">
    <source>
        <dbReference type="ARBA" id="ARBA00022729"/>
    </source>
</evidence>
<gene>
    <name evidence="6" type="ORF">SAMN05216241_10875</name>
</gene>
<feature type="domain" description="Leucine-binding protein" evidence="5">
    <location>
        <begin position="77"/>
        <end position="438"/>
    </location>
</feature>
<proteinExistence type="inferred from homology"/>
<dbReference type="AlphaFoldDB" id="A0A1G7T475"/>
<sequence length="457" mass="48786">MLAAACSTTADRERAAAEAEAQPEPQRPAVEPREVPLVGEQLRDRDTEPPQLDVEPQRAAPPDIELQPPDTGPDRQRVALLLPLSGDNAGLGRAMQRAAQLALFDIADKQFELIVRDTEGTADGAKTAARAAVDAGANLILGPVFSSSVRAVTPVARGARVPVLAFSNNRRVAQAGVYVMGHMPGPQVQRVVGFASSRGLSRFAALVPDNGYGEIVTSALREAARRTGGELAAHERFEPGSRDVSGPVKRLSDYGERKQALKERIAEVKQRNGDGADATLDKLKTMDALGQAPFDAVLVPVGGKRLKAVAPMLSYYDVDPSEVQFLGTSTWADPSLGTEPALVGGWFAAPSPKGWKRFAGQYQDAYGEAPPRLASLAYDATALAAVLARQAPEGERTGPSVYAADRLTQRSGFAGVDGLFRLSPDGMVERRYAVMEMQRNELKVLDPAPDSFRAVTN</sequence>
<dbReference type="InterPro" id="IPR028081">
    <property type="entry name" value="Leu-bd"/>
</dbReference>
<dbReference type="Pfam" id="PF13458">
    <property type="entry name" value="Peripla_BP_6"/>
    <property type="match status" value="1"/>
</dbReference>
<comment type="similarity">
    <text evidence="1">Belongs to the leucine-binding protein family.</text>
</comment>
<evidence type="ECO:0000313" key="7">
    <source>
        <dbReference type="Proteomes" id="UP000199415"/>
    </source>
</evidence>
<keyword evidence="3" id="KW-0029">Amino-acid transport</keyword>
<dbReference type="Gene3D" id="3.40.50.2300">
    <property type="match status" value="2"/>
</dbReference>
<dbReference type="SUPFAM" id="SSF53822">
    <property type="entry name" value="Periplasmic binding protein-like I"/>
    <property type="match status" value="1"/>
</dbReference>
<reference evidence="6 7" key="1">
    <citation type="submission" date="2016-10" db="EMBL/GenBank/DDBJ databases">
        <authorList>
            <person name="de Groot N.N."/>
        </authorList>
    </citation>
    <scope>NUCLEOTIDE SEQUENCE [LARGE SCALE GENOMIC DNA]</scope>
    <source>
        <strain evidence="6 7">DSM 25584</strain>
    </source>
</reference>
<keyword evidence="2" id="KW-0732">Signal</keyword>
<organism evidence="6 7">
    <name type="scientific">Limimonas halophila</name>
    <dbReference type="NCBI Taxonomy" id="1082479"/>
    <lineage>
        <taxon>Bacteria</taxon>
        <taxon>Pseudomonadati</taxon>
        <taxon>Pseudomonadota</taxon>
        <taxon>Alphaproteobacteria</taxon>
        <taxon>Rhodospirillales</taxon>
        <taxon>Rhodovibrionaceae</taxon>
        <taxon>Limimonas</taxon>
    </lineage>
</organism>
<dbReference type="EMBL" id="FNCE01000008">
    <property type="protein sequence ID" value="SDG29892.1"/>
    <property type="molecule type" value="Genomic_DNA"/>
</dbReference>
<evidence type="ECO:0000259" key="5">
    <source>
        <dbReference type="Pfam" id="PF13458"/>
    </source>
</evidence>
<dbReference type="STRING" id="1082479.SAMN05216241_10875"/>
<feature type="region of interest" description="Disordered" evidence="4">
    <location>
        <begin position="1"/>
        <end position="73"/>
    </location>
</feature>
<dbReference type="PANTHER" id="PTHR30483">
    <property type="entry name" value="LEUCINE-SPECIFIC-BINDING PROTEIN"/>
    <property type="match status" value="1"/>
</dbReference>
<feature type="compositionally biased region" description="Low complexity" evidence="4">
    <location>
        <begin position="18"/>
        <end position="29"/>
    </location>
</feature>
<protein>
    <submittedName>
        <fullName evidence="6">Amino acid/amide ABC transporter substrate-binding protein, HAAT family</fullName>
    </submittedName>
</protein>
<dbReference type="PANTHER" id="PTHR30483:SF6">
    <property type="entry name" value="PERIPLASMIC BINDING PROTEIN OF ABC TRANSPORTER FOR NATURAL AMINO ACIDS"/>
    <property type="match status" value="1"/>
</dbReference>
<dbReference type="InterPro" id="IPR051010">
    <property type="entry name" value="BCAA_transport"/>
</dbReference>
<name>A0A1G7T475_9PROT</name>
<dbReference type="InterPro" id="IPR028082">
    <property type="entry name" value="Peripla_BP_I"/>
</dbReference>
<evidence type="ECO:0000256" key="4">
    <source>
        <dbReference type="SAM" id="MobiDB-lite"/>
    </source>
</evidence>
<evidence type="ECO:0000256" key="1">
    <source>
        <dbReference type="ARBA" id="ARBA00010062"/>
    </source>
</evidence>
<dbReference type="CDD" id="cd06339">
    <property type="entry name" value="PBP1_YraM_LppC_lipoprotein-like"/>
    <property type="match status" value="1"/>
</dbReference>
<dbReference type="GO" id="GO:0006865">
    <property type="term" value="P:amino acid transport"/>
    <property type="evidence" value="ECO:0007669"/>
    <property type="project" value="UniProtKB-KW"/>
</dbReference>
<evidence type="ECO:0000313" key="6">
    <source>
        <dbReference type="EMBL" id="SDG29892.1"/>
    </source>
</evidence>
<keyword evidence="7" id="KW-1185">Reference proteome</keyword>
<keyword evidence="3" id="KW-0813">Transport</keyword>
<accession>A0A1G7T475</accession>
<evidence type="ECO:0000256" key="3">
    <source>
        <dbReference type="ARBA" id="ARBA00022970"/>
    </source>
</evidence>